<keyword evidence="2" id="KW-0547">Nucleotide-binding</keyword>
<dbReference type="Proteomes" id="UP000050956">
    <property type="component" value="Unassembled WGS sequence"/>
</dbReference>
<evidence type="ECO:0000256" key="1">
    <source>
        <dbReference type="ARBA" id="ARBA00005290"/>
    </source>
</evidence>
<evidence type="ECO:0000256" key="2">
    <source>
        <dbReference type="ARBA" id="ARBA00022741"/>
    </source>
</evidence>
<dbReference type="AlphaFoldDB" id="A0A0R0DK95"/>
<dbReference type="InterPro" id="IPR027417">
    <property type="entry name" value="P-loop_NTPase"/>
</dbReference>
<keyword evidence="4" id="KW-0342">GTP-binding</keyword>
<dbReference type="STRING" id="336566.ABB30_03555"/>
<comment type="caution">
    <text evidence="5">The sequence shown here is derived from an EMBL/GenBank/DDBJ whole genome shotgun (WGS) entry which is preliminary data.</text>
</comment>
<dbReference type="Gene3D" id="3.40.50.300">
    <property type="entry name" value="P-loop containing nucleotide triphosphate hydrolases"/>
    <property type="match status" value="1"/>
</dbReference>
<comment type="similarity">
    <text evidence="1">Belongs to the GPN-loop GTPase family.</text>
</comment>
<evidence type="ECO:0000313" key="6">
    <source>
        <dbReference type="Proteomes" id="UP000050956"/>
    </source>
</evidence>
<dbReference type="Pfam" id="PF03029">
    <property type="entry name" value="ATP_bind_1"/>
    <property type="match status" value="1"/>
</dbReference>
<keyword evidence="6" id="KW-1185">Reference proteome</keyword>
<dbReference type="EMBL" id="LDJM01000010">
    <property type="protein sequence ID" value="KRG78404.1"/>
    <property type="molecule type" value="Genomic_DNA"/>
</dbReference>
<dbReference type="OrthoDB" id="4319884at2"/>
<dbReference type="PANTHER" id="PTHR42708:SF1">
    <property type="entry name" value="GLIDING MOTILITY PROTEIN MGLA"/>
    <property type="match status" value="1"/>
</dbReference>
<dbReference type="PANTHER" id="PTHR42708">
    <property type="entry name" value="ATP/GTP-BINDING PROTEIN-RELATED"/>
    <property type="match status" value="1"/>
</dbReference>
<evidence type="ECO:0000256" key="3">
    <source>
        <dbReference type="ARBA" id="ARBA00022801"/>
    </source>
</evidence>
<evidence type="ECO:0000256" key="4">
    <source>
        <dbReference type="ARBA" id="ARBA00023134"/>
    </source>
</evidence>
<keyword evidence="3" id="KW-0378">Hydrolase</keyword>
<proteinExistence type="inferred from homology"/>
<dbReference type="RefSeq" id="WP_057636940.1">
    <property type="nucleotide sequence ID" value="NZ_LDJM01000010.1"/>
</dbReference>
<sequence>MREHKIVVMGAMGAGKSTMVRAIASGKVVDTDVANTDARSSKLATTVAMDYADVDLPNGDRLRLYGTPGQDRFDFIWTMLLEGASGVIILLDATAPDLAGDITTYLRPLAAHDAQLPVVVGLSKADIAVLPDLDLINQHAAACLRPLPLVPFDARSAEEVFMLMDVLMGEVEATSLAG</sequence>
<evidence type="ECO:0000313" key="5">
    <source>
        <dbReference type="EMBL" id="KRG78404.1"/>
    </source>
</evidence>
<name>A0A0R0DK95_9GAMM</name>
<dbReference type="InterPro" id="IPR052705">
    <property type="entry name" value="Gliding_Motility_GTPase"/>
</dbReference>
<dbReference type="CDD" id="cd00882">
    <property type="entry name" value="Ras_like_GTPase"/>
    <property type="match status" value="1"/>
</dbReference>
<dbReference type="SUPFAM" id="SSF52540">
    <property type="entry name" value="P-loop containing nucleoside triphosphate hydrolases"/>
    <property type="match status" value="1"/>
</dbReference>
<dbReference type="PATRIC" id="fig|336566.3.peg.41"/>
<dbReference type="GO" id="GO:0005525">
    <property type="term" value="F:GTP binding"/>
    <property type="evidence" value="ECO:0007669"/>
    <property type="project" value="UniProtKB-KW"/>
</dbReference>
<dbReference type="GO" id="GO:0016787">
    <property type="term" value="F:hydrolase activity"/>
    <property type="evidence" value="ECO:0007669"/>
    <property type="project" value="UniProtKB-KW"/>
</dbReference>
<organism evidence="5 6">
    <name type="scientific">Stenotrophomonas ginsengisoli</name>
    <dbReference type="NCBI Taxonomy" id="336566"/>
    <lineage>
        <taxon>Bacteria</taxon>
        <taxon>Pseudomonadati</taxon>
        <taxon>Pseudomonadota</taxon>
        <taxon>Gammaproteobacteria</taxon>
        <taxon>Lysobacterales</taxon>
        <taxon>Lysobacteraceae</taxon>
        <taxon>Stenotrophomonas</taxon>
    </lineage>
</organism>
<protein>
    <submittedName>
        <fullName evidence="5">ATP synthase</fullName>
    </submittedName>
</protein>
<gene>
    <name evidence="5" type="ORF">ABB30_03555</name>
</gene>
<accession>A0A0R0DK95</accession>
<dbReference type="InterPro" id="IPR004130">
    <property type="entry name" value="Gpn"/>
</dbReference>
<reference evidence="5 6" key="1">
    <citation type="submission" date="2015-05" db="EMBL/GenBank/DDBJ databases">
        <title>Genome sequencing and analysis of members of genus Stenotrophomonas.</title>
        <authorList>
            <person name="Patil P.P."/>
            <person name="Midha S."/>
            <person name="Patil P.B."/>
        </authorList>
    </citation>
    <scope>NUCLEOTIDE SEQUENCE [LARGE SCALE GENOMIC DNA]</scope>
    <source>
        <strain evidence="5 6">DSM 24757</strain>
    </source>
</reference>